<evidence type="ECO:0000313" key="3">
    <source>
        <dbReference type="Proteomes" id="UP000019487"/>
    </source>
</evidence>
<evidence type="ECO:0000259" key="1">
    <source>
        <dbReference type="Pfam" id="PF00646"/>
    </source>
</evidence>
<dbReference type="HOGENOM" id="CLU_046174_0_0_1"/>
<protein>
    <recommendedName>
        <fullName evidence="1">F-box domain-containing protein</fullName>
    </recommendedName>
</protein>
<dbReference type="CDD" id="cd09917">
    <property type="entry name" value="F-box_SF"/>
    <property type="match status" value="1"/>
</dbReference>
<dbReference type="InterPro" id="IPR001810">
    <property type="entry name" value="F-box_dom"/>
</dbReference>
<name>W9C4G8_SCLBF</name>
<accession>W9C4G8</accession>
<dbReference type="SUPFAM" id="SSF52047">
    <property type="entry name" value="RNI-like"/>
    <property type="match status" value="1"/>
</dbReference>
<dbReference type="EMBL" id="AYSA01000472">
    <property type="protein sequence ID" value="ESZ91657.1"/>
    <property type="molecule type" value="Genomic_DNA"/>
</dbReference>
<organism evidence="2 3">
    <name type="scientific">Sclerotinia borealis (strain F-4128)</name>
    <dbReference type="NCBI Taxonomy" id="1432307"/>
    <lineage>
        <taxon>Eukaryota</taxon>
        <taxon>Fungi</taxon>
        <taxon>Dikarya</taxon>
        <taxon>Ascomycota</taxon>
        <taxon>Pezizomycotina</taxon>
        <taxon>Leotiomycetes</taxon>
        <taxon>Helotiales</taxon>
        <taxon>Sclerotiniaceae</taxon>
        <taxon>Sclerotinia</taxon>
    </lineage>
</organism>
<evidence type="ECO:0000313" key="2">
    <source>
        <dbReference type="EMBL" id="ESZ91657.1"/>
    </source>
</evidence>
<keyword evidence="3" id="KW-1185">Reference proteome</keyword>
<reference evidence="2 3" key="1">
    <citation type="journal article" date="2014" name="Genome Announc.">
        <title>Draft genome sequence of Sclerotinia borealis, a psychrophilic plant pathogenic fungus.</title>
        <authorList>
            <person name="Mardanov A.V."/>
            <person name="Beletsky A.V."/>
            <person name="Kadnikov V.V."/>
            <person name="Ignatov A.N."/>
            <person name="Ravin N.V."/>
        </authorList>
    </citation>
    <scope>NUCLEOTIDE SEQUENCE [LARGE SCALE GENOMIC DNA]</scope>
    <source>
        <strain evidence="3">F-4157</strain>
    </source>
</reference>
<sequence length="471" mass="53377">MATSTPYTGKSITDTLATELLGMICGYLPREDLLSFRLTSKTCAEVASKDLVQDLNVMFTEKSFENLLNISKQPSLSKHVRSLYYEPRTLRPVSRVALETAMQMDWYADNGPTPYPISREPIEYWESYSDISNRESHIMVSYYDISVLAQALPNFKNLKKIRVDSDGLPSPQASSAHIPTGNECKWLLHHDPTDQNCTRFRALLSILTAVSLPGTELTSFTATVIPDRFFRIFNGNRNLMLPIAPYLKRIDISLAPIDWLKTSREVDLGIHKFLRPAANLEDLRIAIDRKYLNDGWDHNTPIPWNSVVGSWKIPKLRNLILCNASGTQECFSKFLEDHTETLDYVCMENMWLEGDISGWGSVFTTLQSLALSTCQLEGTWAGRWDAKTNEPLSVSMDLRYYQIHSERYPGLSVLLKRLEDDESLVPNLKRLLQLFIVDGPLPAGDLKFTASKAWEIAVRQAKFPRGDIDGA</sequence>
<dbReference type="OrthoDB" id="5422579at2759"/>
<dbReference type="Pfam" id="PF00646">
    <property type="entry name" value="F-box"/>
    <property type="match status" value="1"/>
</dbReference>
<proteinExistence type="predicted"/>
<feature type="domain" description="F-box" evidence="1">
    <location>
        <begin position="18"/>
        <end position="48"/>
    </location>
</feature>
<dbReference type="AlphaFoldDB" id="W9C4G8"/>
<dbReference type="Proteomes" id="UP000019487">
    <property type="component" value="Unassembled WGS sequence"/>
</dbReference>
<gene>
    <name evidence="2" type="ORF">SBOR_7955</name>
</gene>
<dbReference type="STRING" id="1432307.W9C4G8"/>
<comment type="caution">
    <text evidence="2">The sequence shown here is derived from an EMBL/GenBank/DDBJ whole genome shotgun (WGS) entry which is preliminary data.</text>
</comment>